<name>A0AAV5WLQ0_9BILA</name>
<protein>
    <submittedName>
        <fullName evidence="1">Uncharacterized protein</fullName>
    </submittedName>
</protein>
<evidence type="ECO:0000313" key="1">
    <source>
        <dbReference type="EMBL" id="GMT31664.1"/>
    </source>
</evidence>
<feature type="non-terminal residue" evidence="1">
    <location>
        <position position="1"/>
    </location>
</feature>
<keyword evidence="2" id="KW-1185">Reference proteome</keyword>
<accession>A0AAV5WLQ0</accession>
<gene>
    <name evidence="1" type="ORF">PFISCL1PPCAC_22961</name>
</gene>
<proteinExistence type="predicted"/>
<comment type="caution">
    <text evidence="1">The sequence shown here is derived from an EMBL/GenBank/DDBJ whole genome shotgun (WGS) entry which is preliminary data.</text>
</comment>
<feature type="non-terminal residue" evidence="1">
    <location>
        <position position="117"/>
    </location>
</feature>
<organism evidence="1 2">
    <name type="scientific">Pristionchus fissidentatus</name>
    <dbReference type="NCBI Taxonomy" id="1538716"/>
    <lineage>
        <taxon>Eukaryota</taxon>
        <taxon>Metazoa</taxon>
        <taxon>Ecdysozoa</taxon>
        <taxon>Nematoda</taxon>
        <taxon>Chromadorea</taxon>
        <taxon>Rhabditida</taxon>
        <taxon>Rhabditina</taxon>
        <taxon>Diplogasteromorpha</taxon>
        <taxon>Diplogasteroidea</taxon>
        <taxon>Neodiplogasteridae</taxon>
        <taxon>Pristionchus</taxon>
    </lineage>
</organism>
<dbReference type="EMBL" id="BTSY01000006">
    <property type="protein sequence ID" value="GMT31664.1"/>
    <property type="molecule type" value="Genomic_DNA"/>
</dbReference>
<dbReference type="Proteomes" id="UP001432322">
    <property type="component" value="Unassembled WGS sequence"/>
</dbReference>
<dbReference type="AlphaFoldDB" id="A0AAV5WLQ0"/>
<sequence length="117" mass="13096">CLIVSFYTCNILTPTNLHPAAQDLLQPAIHAVQLRAHFGRGRGVERGYLALDLIRIQGGIVYCNEDLRSDCLGLRRGACHYRIQLLLPAFANVVEHLAQLDFGDALCSYRNGKCHEY</sequence>
<evidence type="ECO:0000313" key="2">
    <source>
        <dbReference type="Proteomes" id="UP001432322"/>
    </source>
</evidence>
<reference evidence="1" key="1">
    <citation type="submission" date="2023-10" db="EMBL/GenBank/DDBJ databases">
        <title>Genome assembly of Pristionchus species.</title>
        <authorList>
            <person name="Yoshida K."/>
            <person name="Sommer R.J."/>
        </authorList>
    </citation>
    <scope>NUCLEOTIDE SEQUENCE</scope>
    <source>
        <strain evidence="1">RS5133</strain>
    </source>
</reference>